<protein>
    <submittedName>
        <fullName evidence="1">Uncharacterized protein</fullName>
    </submittedName>
</protein>
<name>A0A6J4H7X8_9ACTN</name>
<sequence length="335" mass="36599">MVETMNQPRIRNVACAAVLVFLAAVGALVRYEVGYPLSPLEGFGRDSSAEGRRELRALRREPVLDFRAPSTRPRRAREVPAGKDWWNAEQPTEIRRLFTLTGEPGDAVEAVRARAEATGWQLVETRCSFSLRSTSVTLTRVVAGRPATLLVYGYLERPPPASQKRGLLVLLTGEAPDRPAQGPEGASLRQRNLHCLRHFDPASPSLLPPARLPASGAEICSLLPLADAKRVVPSVTKVQPSADDRVCRYSDVDKGGFSVVTADEPRVYYEDRRTDEGREGDRYFLVGDTGSSRTRGAWVETRIGPVEIYGGGTSTRPGLDAGQIVALAELLARGR</sequence>
<organism evidence="1">
    <name type="scientific">uncultured Acidimicrobiales bacterium</name>
    <dbReference type="NCBI Taxonomy" id="310071"/>
    <lineage>
        <taxon>Bacteria</taxon>
        <taxon>Bacillati</taxon>
        <taxon>Actinomycetota</taxon>
        <taxon>Acidimicrobiia</taxon>
        <taxon>Acidimicrobiales</taxon>
        <taxon>environmental samples</taxon>
    </lineage>
</organism>
<gene>
    <name evidence="1" type="ORF">AVDCRST_MAG10-467</name>
</gene>
<evidence type="ECO:0000313" key="1">
    <source>
        <dbReference type="EMBL" id="CAA9217268.1"/>
    </source>
</evidence>
<dbReference type="AlphaFoldDB" id="A0A6J4H7X8"/>
<accession>A0A6J4H7X8</accession>
<dbReference type="EMBL" id="CADCTB010000030">
    <property type="protein sequence ID" value="CAA9217268.1"/>
    <property type="molecule type" value="Genomic_DNA"/>
</dbReference>
<reference evidence="1" key="1">
    <citation type="submission" date="2020-02" db="EMBL/GenBank/DDBJ databases">
        <authorList>
            <person name="Meier V. D."/>
        </authorList>
    </citation>
    <scope>NUCLEOTIDE SEQUENCE</scope>
    <source>
        <strain evidence="1">AVDCRST_MAG10</strain>
    </source>
</reference>
<proteinExistence type="predicted"/>